<feature type="domain" description="Helicase ATP-binding" evidence="12">
    <location>
        <begin position="32"/>
        <end position="203"/>
    </location>
</feature>
<dbReference type="Pfam" id="PF00270">
    <property type="entry name" value="DEAD"/>
    <property type="match status" value="1"/>
</dbReference>
<protein>
    <recommendedName>
        <fullName evidence="1">RNA helicase</fullName>
        <ecNumber evidence="1">3.6.4.13</ecNumber>
    </recommendedName>
</protein>
<dbReference type="CDD" id="cd18787">
    <property type="entry name" value="SF2_C_DEAD"/>
    <property type="match status" value="1"/>
</dbReference>
<dbReference type="GO" id="GO:0016787">
    <property type="term" value="F:hydrolase activity"/>
    <property type="evidence" value="ECO:0007669"/>
    <property type="project" value="UniProtKB-KW"/>
</dbReference>
<dbReference type="GO" id="GO:0005829">
    <property type="term" value="C:cytosol"/>
    <property type="evidence" value="ECO:0007669"/>
    <property type="project" value="TreeGrafter"/>
</dbReference>
<keyword evidence="2" id="KW-0963">Cytoplasm</keyword>
<evidence type="ECO:0000256" key="2">
    <source>
        <dbReference type="ARBA" id="ARBA00022490"/>
    </source>
</evidence>
<dbReference type="FunFam" id="3.40.50.300:FF:000108">
    <property type="entry name" value="ATP-dependent RNA helicase RhlE"/>
    <property type="match status" value="1"/>
</dbReference>
<dbReference type="Pfam" id="PF00271">
    <property type="entry name" value="Helicase_C"/>
    <property type="match status" value="1"/>
</dbReference>
<dbReference type="CDD" id="cd00268">
    <property type="entry name" value="DEADc"/>
    <property type="match status" value="1"/>
</dbReference>
<dbReference type="InterPro" id="IPR001650">
    <property type="entry name" value="Helicase_C-like"/>
</dbReference>
<keyword evidence="3 10" id="KW-0547">Nucleotide-binding</keyword>
<dbReference type="InterPro" id="IPR014001">
    <property type="entry name" value="Helicase_ATP-bd"/>
</dbReference>
<gene>
    <name evidence="15" type="ORF">SE17_22920</name>
</gene>
<comment type="catalytic activity">
    <reaction evidence="8">
        <text>ATP + H2O = ADP + phosphate + H(+)</text>
        <dbReference type="Rhea" id="RHEA:13065"/>
        <dbReference type="ChEBI" id="CHEBI:15377"/>
        <dbReference type="ChEBI" id="CHEBI:15378"/>
        <dbReference type="ChEBI" id="CHEBI:30616"/>
        <dbReference type="ChEBI" id="CHEBI:43474"/>
        <dbReference type="ChEBI" id="CHEBI:456216"/>
        <dbReference type="EC" id="3.6.4.13"/>
    </reaction>
</comment>
<reference evidence="15 16" key="1">
    <citation type="submission" date="2015-09" db="EMBL/GenBank/DDBJ databases">
        <title>Draft genome sequence of Kouleothrix aurantiaca JCM 19913.</title>
        <authorList>
            <person name="Hemp J."/>
        </authorList>
    </citation>
    <scope>NUCLEOTIDE SEQUENCE [LARGE SCALE GENOMIC DNA]</scope>
    <source>
        <strain evidence="15 16">COM-B</strain>
    </source>
</reference>
<feature type="region of interest" description="Disordered" evidence="11">
    <location>
        <begin position="371"/>
        <end position="406"/>
    </location>
</feature>
<dbReference type="InterPro" id="IPR044742">
    <property type="entry name" value="DEAD/DEAH_RhlB"/>
</dbReference>
<feature type="domain" description="Helicase C-terminal" evidence="13">
    <location>
        <begin position="229"/>
        <end position="382"/>
    </location>
</feature>
<dbReference type="InterPro" id="IPR000629">
    <property type="entry name" value="RNA-helicase_DEAD-box_CS"/>
</dbReference>
<dbReference type="PANTHER" id="PTHR47959">
    <property type="entry name" value="ATP-DEPENDENT RNA HELICASE RHLE-RELATED"/>
    <property type="match status" value="1"/>
</dbReference>
<keyword evidence="4 10" id="KW-0378">Hydrolase</keyword>
<sequence length="406" mass="44303">MNFDQLNLDPRLMEGVRSAGYATPTPIQAAAIPPALAGNDLIGTAQTGTGKTAAFVLPILQRLLSGPRRRTRALIVTPTRELAEQINATIRALGSASGVRSATIYGGVPMPPQERALRDGVEILVACPGRLLDHIDQGNARLDGIEVLVLDEADRMFDMGFLPAVRRILKQVPAKRQTMLFSATFPPEIEQLAAQALRNPQRVAVGLTQPAATVTHALYPVPQHLKTGLTLELLKHTDTRSVLIFTRTRHRASRLARQLERSGYRVTSLHSDRTQNQRQAALDGFRNGTYQVMVATDIAARGIDVASISHVINYDIPDTADAYIHRIGRTGRAEREGDAFTLVTPEDDATVKMIERAVGQRIPRETIAGFDYSAPVPENTQFAGRSQQPRGQAGGRGGSQQRRPSR</sequence>
<keyword evidence="16" id="KW-1185">Reference proteome</keyword>
<comment type="caution">
    <text evidence="15">The sequence shown here is derived from an EMBL/GenBank/DDBJ whole genome shotgun (WGS) entry which is preliminary data.</text>
</comment>
<dbReference type="InterPro" id="IPR027417">
    <property type="entry name" value="P-loop_NTPase"/>
</dbReference>
<dbReference type="PROSITE" id="PS51194">
    <property type="entry name" value="HELICASE_CTER"/>
    <property type="match status" value="1"/>
</dbReference>
<dbReference type="InterPro" id="IPR014014">
    <property type="entry name" value="RNA_helicase_DEAD_Q_motif"/>
</dbReference>
<dbReference type="InterPro" id="IPR050079">
    <property type="entry name" value="DEAD_box_RNA_helicase"/>
</dbReference>
<evidence type="ECO:0000259" key="12">
    <source>
        <dbReference type="PROSITE" id="PS51192"/>
    </source>
</evidence>
<keyword evidence="6 10" id="KW-0067">ATP-binding</keyword>
<comment type="similarity">
    <text evidence="7 10">Belongs to the DEAD box helicase family.</text>
</comment>
<evidence type="ECO:0000256" key="7">
    <source>
        <dbReference type="ARBA" id="ARBA00038437"/>
    </source>
</evidence>
<evidence type="ECO:0000256" key="9">
    <source>
        <dbReference type="PROSITE-ProRule" id="PRU00552"/>
    </source>
</evidence>
<accession>A0A0P9HA31</accession>
<keyword evidence="5 10" id="KW-0347">Helicase</keyword>
<name>A0A0P9HA31_9CHLR</name>
<dbReference type="SMART" id="SM00490">
    <property type="entry name" value="HELICc"/>
    <property type="match status" value="1"/>
</dbReference>
<evidence type="ECO:0000259" key="14">
    <source>
        <dbReference type="PROSITE" id="PS51195"/>
    </source>
</evidence>
<dbReference type="AlphaFoldDB" id="A0A0P9HA31"/>
<dbReference type="PATRIC" id="fig|186479.3.peg.272"/>
<dbReference type="PROSITE" id="PS51195">
    <property type="entry name" value="Q_MOTIF"/>
    <property type="match status" value="1"/>
</dbReference>
<dbReference type="PROSITE" id="PS00039">
    <property type="entry name" value="DEAD_ATP_HELICASE"/>
    <property type="match status" value="1"/>
</dbReference>
<evidence type="ECO:0000256" key="6">
    <source>
        <dbReference type="ARBA" id="ARBA00022840"/>
    </source>
</evidence>
<feature type="short sequence motif" description="Q motif" evidence="9">
    <location>
        <begin position="1"/>
        <end position="29"/>
    </location>
</feature>
<proteinExistence type="inferred from homology"/>
<evidence type="ECO:0000256" key="10">
    <source>
        <dbReference type="RuleBase" id="RU000492"/>
    </source>
</evidence>
<evidence type="ECO:0000313" key="15">
    <source>
        <dbReference type="EMBL" id="KPV51139.1"/>
    </source>
</evidence>
<dbReference type="EC" id="3.6.4.13" evidence="1"/>
<feature type="domain" description="DEAD-box RNA helicase Q" evidence="14">
    <location>
        <begin position="1"/>
        <end position="29"/>
    </location>
</feature>
<dbReference type="GO" id="GO:0003724">
    <property type="term" value="F:RNA helicase activity"/>
    <property type="evidence" value="ECO:0007669"/>
    <property type="project" value="UniProtKB-EC"/>
</dbReference>
<evidence type="ECO:0000256" key="4">
    <source>
        <dbReference type="ARBA" id="ARBA00022801"/>
    </source>
</evidence>
<evidence type="ECO:0000256" key="1">
    <source>
        <dbReference type="ARBA" id="ARBA00012552"/>
    </source>
</evidence>
<dbReference type="Proteomes" id="UP000050509">
    <property type="component" value="Unassembled WGS sequence"/>
</dbReference>
<dbReference type="SUPFAM" id="SSF52540">
    <property type="entry name" value="P-loop containing nucleoside triphosphate hydrolases"/>
    <property type="match status" value="1"/>
</dbReference>
<evidence type="ECO:0000256" key="3">
    <source>
        <dbReference type="ARBA" id="ARBA00022741"/>
    </source>
</evidence>
<dbReference type="PANTHER" id="PTHR47959:SF13">
    <property type="entry name" value="ATP-DEPENDENT RNA HELICASE RHLE"/>
    <property type="match status" value="1"/>
</dbReference>
<evidence type="ECO:0000259" key="13">
    <source>
        <dbReference type="PROSITE" id="PS51194"/>
    </source>
</evidence>
<dbReference type="PROSITE" id="PS51192">
    <property type="entry name" value="HELICASE_ATP_BIND_1"/>
    <property type="match status" value="1"/>
</dbReference>
<evidence type="ECO:0000256" key="11">
    <source>
        <dbReference type="SAM" id="MobiDB-lite"/>
    </source>
</evidence>
<organism evidence="15 16">
    <name type="scientific">Kouleothrix aurantiaca</name>
    <dbReference type="NCBI Taxonomy" id="186479"/>
    <lineage>
        <taxon>Bacteria</taxon>
        <taxon>Bacillati</taxon>
        <taxon>Chloroflexota</taxon>
        <taxon>Chloroflexia</taxon>
        <taxon>Chloroflexales</taxon>
        <taxon>Roseiflexineae</taxon>
        <taxon>Roseiflexaceae</taxon>
        <taxon>Kouleothrix</taxon>
    </lineage>
</organism>
<dbReference type="InterPro" id="IPR011545">
    <property type="entry name" value="DEAD/DEAH_box_helicase_dom"/>
</dbReference>
<dbReference type="Gene3D" id="3.40.50.300">
    <property type="entry name" value="P-loop containing nucleotide triphosphate hydrolases"/>
    <property type="match status" value="2"/>
</dbReference>
<evidence type="ECO:0000256" key="8">
    <source>
        <dbReference type="ARBA" id="ARBA00047984"/>
    </source>
</evidence>
<evidence type="ECO:0000256" key="5">
    <source>
        <dbReference type="ARBA" id="ARBA00022806"/>
    </source>
</evidence>
<dbReference type="GO" id="GO:0005524">
    <property type="term" value="F:ATP binding"/>
    <property type="evidence" value="ECO:0007669"/>
    <property type="project" value="UniProtKB-KW"/>
</dbReference>
<evidence type="ECO:0000313" key="16">
    <source>
        <dbReference type="Proteomes" id="UP000050509"/>
    </source>
</evidence>
<dbReference type="EMBL" id="LJCR01001051">
    <property type="protein sequence ID" value="KPV51139.1"/>
    <property type="molecule type" value="Genomic_DNA"/>
</dbReference>
<dbReference type="GO" id="GO:0003723">
    <property type="term" value="F:RNA binding"/>
    <property type="evidence" value="ECO:0007669"/>
    <property type="project" value="UniProtKB-ARBA"/>
</dbReference>
<dbReference type="SMART" id="SM00487">
    <property type="entry name" value="DEXDc"/>
    <property type="match status" value="1"/>
</dbReference>